<keyword evidence="2" id="KW-1185">Reference proteome</keyword>
<dbReference type="EMBL" id="CAJVPW010024938">
    <property type="protein sequence ID" value="CAG8706831.1"/>
    <property type="molecule type" value="Genomic_DNA"/>
</dbReference>
<gene>
    <name evidence="1" type="ORF">SPELUC_LOCUS11576</name>
</gene>
<accession>A0ACA9PF81</accession>
<comment type="caution">
    <text evidence="1">The sequence shown here is derived from an EMBL/GenBank/DDBJ whole genome shotgun (WGS) entry which is preliminary data.</text>
</comment>
<feature type="non-terminal residue" evidence="1">
    <location>
        <position position="130"/>
    </location>
</feature>
<proteinExistence type="predicted"/>
<sequence>MSLEKAIELHKTQIPENRLKAFEIFKEIDANYWLGYYHQYGYANLKIDENKACDYYKLATDENNADATYRLASFELKKIATINDDYKKNYCSYVTSLFKKAADLNHLEACYQYGDILVNGKLRNKKDIET</sequence>
<organism evidence="1 2">
    <name type="scientific">Cetraspora pellucida</name>
    <dbReference type="NCBI Taxonomy" id="1433469"/>
    <lineage>
        <taxon>Eukaryota</taxon>
        <taxon>Fungi</taxon>
        <taxon>Fungi incertae sedis</taxon>
        <taxon>Mucoromycota</taxon>
        <taxon>Glomeromycotina</taxon>
        <taxon>Glomeromycetes</taxon>
        <taxon>Diversisporales</taxon>
        <taxon>Gigasporaceae</taxon>
        <taxon>Cetraspora</taxon>
    </lineage>
</organism>
<dbReference type="Proteomes" id="UP000789366">
    <property type="component" value="Unassembled WGS sequence"/>
</dbReference>
<name>A0ACA9PF81_9GLOM</name>
<evidence type="ECO:0000313" key="2">
    <source>
        <dbReference type="Proteomes" id="UP000789366"/>
    </source>
</evidence>
<protein>
    <submittedName>
        <fullName evidence="1">12595_t:CDS:1</fullName>
    </submittedName>
</protein>
<evidence type="ECO:0000313" key="1">
    <source>
        <dbReference type="EMBL" id="CAG8706831.1"/>
    </source>
</evidence>
<reference evidence="1" key="1">
    <citation type="submission" date="2021-06" db="EMBL/GenBank/DDBJ databases">
        <authorList>
            <person name="Kallberg Y."/>
            <person name="Tangrot J."/>
            <person name="Rosling A."/>
        </authorList>
    </citation>
    <scope>NUCLEOTIDE SEQUENCE</scope>
    <source>
        <strain evidence="1">28 12/20/2015</strain>
    </source>
</reference>